<evidence type="ECO:0000313" key="10">
    <source>
        <dbReference type="EMBL" id="TNM85740.1"/>
    </source>
</evidence>
<keyword evidence="11" id="KW-1185">Reference proteome</keyword>
<dbReference type="CDD" id="cd16620">
    <property type="entry name" value="vRING-HC-C4C4_RBBP6"/>
    <property type="match status" value="1"/>
</dbReference>
<reference evidence="10 11" key="1">
    <citation type="submission" date="2019-04" db="EMBL/GenBank/DDBJ databases">
        <title>The sequence and de novo assembly of Takifugu bimaculatus genome using PacBio and Hi-C technologies.</title>
        <authorList>
            <person name="Xu P."/>
            <person name="Liu B."/>
            <person name="Zhou Z."/>
        </authorList>
    </citation>
    <scope>NUCLEOTIDE SEQUENCE [LARGE SCALE GENOMIC DNA]</scope>
    <source>
        <strain evidence="10">TB-2018</strain>
        <tissue evidence="10">Muscle</tissue>
    </source>
</reference>
<sequence>MSCVHYKFYSKLDYNTVTFDGLHITLSELKKQIMTRERLKATDCDLQITNAQTREEYTDEKAHIPKHSSVIVRRIPIGGVKPAGRTFIVDRSDSAVVGSSRPTDSSPSMSLAQLAKTPNLVDANASEEDKIKAMISQSIHDYDPIHYSKRGVGPPPAHYTCYRCGKAGHYIRQCPMLMIQDKSEEAPKQVRISKGIPQSFMVKAEPGTKGAMLTSTGEYAIPAIDAEAYAQGKKERPPFVPQDQPSSEDDADPIPDELLCPICNDLMVDAVVIPCCGNSYCDDCEFFGLITTQDKLFPGLNAFINILGVTKDSYWDQSNVNTNNPEINIGVKDTRDGKISFFVVREK</sequence>
<evidence type="ECO:0000313" key="11">
    <source>
        <dbReference type="Proteomes" id="UP000516260"/>
    </source>
</evidence>
<dbReference type="GO" id="GO:0003676">
    <property type="term" value="F:nucleic acid binding"/>
    <property type="evidence" value="ECO:0007669"/>
    <property type="project" value="InterPro"/>
</dbReference>
<dbReference type="PANTHER" id="PTHR15439:SF0">
    <property type="entry name" value="CELL DIVISION CYCLE AND APOPTOSIS REGULATOR PROTEIN 1-RELATED"/>
    <property type="match status" value="1"/>
</dbReference>
<dbReference type="Gene3D" id="3.30.40.10">
    <property type="entry name" value="Zinc/RING finger domain, C3HC4 (zinc finger)"/>
    <property type="match status" value="1"/>
</dbReference>
<dbReference type="FunFam" id="3.10.20.90:FF:000070">
    <property type="entry name" value="E3 ubiquitin-protein ligase RBBP6 isoform X2"/>
    <property type="match status" value="1"/>
</dbReference>
<dbReference type="SUPFAM" id="SSF57756">
    <property type="entry name" value="Retrovirus zinc finger-like domains"/>
    <property type="match status" value="1"/>
</dbReference>
<dbReference type="InterPro" id="IPR013083">
    <property type="entry name" value="Znf_RING/FYVE/PHD"/>
</dbReference>
<evidence type="ECO:0000256" key="7">
    <source>
        <dbReference type="SAM" id="MobiDB-lite"/>
    </source>
</evidence>
<dbReference type="SMART" id="SM00343">
    <property type="entry name" value="ZnF_C2HC"/>
    <property type="match status" value="1"/>
</dbReference>
<comment type="caution">
    <text evidence="10">The sequence shown here is derived from an EMBL/GenBank/DDBJ whole genome shotgun (WGS) entry which is preliminary data.</text>
</comment>
<dbReference type="GO" id="GO:0008270">
    <property type="term" value="F:zinc ion binding"/>
    <property type="evidence" value="ECO:0007669"/>
    <property type="project" value="UniProtKB-KW"/>
</dbReference>
<evidence type="ECO:0000259" key="9">
    <source>
        <dbReference type="PROSITE" id="PS51282"/>
    </source>
</evidence>
<evidence type="ECO:0000256" key="1">
    <source>
        <dbReference type="ARBA" id="ARBA00004123"/>
    </source>
</evidence>
<dbReference type="PROSITE" id="PS51282">
    <property type="entry name" value="DWNN"/>
    <property type="match status" value="1"/>
</dbReference>
<comment type="subcellular location">
    <subcellularLocation>
        <location evidence="1">Nucleus</location>
    </subcellularLocation>
</comment>
<dbReference type="Proteomes" id="UP000516260">
    <property type="component" value="Chromosome 8"/>
</dbReference>
<protein>
    <recommendedName>
        <fullName evidence="12">CCHC-type domain-containing protein</fullName>
    </recommendedName>
</protein>
<dbReference type="PANTHER" id="PTHR15439">
    <property type="entry name" value="RETINOBLASTOMA-BINDING PROTEIN 6"/>
    <property type="match status" value="1"/>
</dbReference>
<evidence type="ECO:0008006" key="12">
    <source>
        <dbReference type="Google" id="ProtNLM"/>
    </source>
</evidence>
<dbReference type="InterPro" id="IPR014891">
    <property type="entry name" value="DWNN_domain"/>
</dbReference>
<name>A0A4Z2B4C2_9TELE</name>
<keyword evidence="4" id="KW-0862">Zinc</keyword>
<evidence type="ECO:0000256" key="3">
    <source>
        <dbReference type="ARBA" id="ARBA00022771"/>
    </source>
</evidence>
<gene>
    <name evidence="10" type="ORF">fugu_008011</name>
</gene>
<feature type="region of interest" description="Disordered" evidence="7">
    <location>
        <begin position="232"/>
        <end position="251"/>
    </location>
</feature>
<dbReference type="EMBL" id="SWLE01000021">
    <property type="protein sequence ID" value="TNM85740.1"/>
    <property type="molecule type" value="Genomic_DNA"/>
</dbReference>
<dbReference type="SUPFAM" id="SSF57850">
    <property type="entry name" value="RING/U-box"/>
    <property type="match status" value="1"/>
</dbReference>
<evidence type="ECO:0000259" key="8">
    <source>
        <dbReference type="PROSITE" id="PS50158"/>
    </source>
</evidence>
<dbReference type="InterPro" id="IPR025829">
    <property type="entry name" value="Zn_knuckle_CX2CX3GHX4C"/>
</dbReference>
<evidence type="ECO:0000256" key="2">
    <source>
        <dbReference type="ARBA" id="ARBA00022723"/>
    </source>
</evidence>
<evidence type="ECO:0000256" key="6">
    <source>
        <dbReference type="PROSITE-ProRule" id="PRU00047"/>
    </source>
</evidence>
<dbReference type="GO" id="GO:0005634">
    <property type="term" value="C:nucleus"/>
    <property type="evidence" value="ECO:0007669"/>
    <property type="project" value="UniProtKB-SubCell"/>
</dbReference>
<dbReference type="GO" id="GO:0016567">
    <property type="term" value="P:protein ubiquitination"/>
    <property type="evidence" value="ECO:0007669"/>
    <property type="project" value="InterPro"/>
</dbReference>
<accession>A0A4Z2B4C2</accession>
<proteinExistence type="predicted"/>
<dbReference type="Pfam" id="PF13696">
    <property type="entry name" value="zf-CCHC_2"/>
    <property type="match status" value="1"/>
</dbReference>
<dbReference type="SMART" id="SM01180">
    <property type="entry name" value="DWNN"/>
    <property type="match status" value="1"/>
</dbReference>
<evidence type="ECO:0000256" key="5">
    <source>
        <dbReference type="ARBA" id="ARBA00023242"/>
    </source>
</evidence>
<keyword evidence="3 6" id="KW-0863">Zinc-finger</keyword>
<keyword evidence="2" id="KW-0479">Metal-binding</keyword>
<dbReference type="Gene3D" id="3.10.20.90">
    <property type="entry name" value="Phosphatidylinositol 3-kinase Catalytic Subunit, Chain A, domain 1"/>
    <property type="match status" value="1"/>
</dbReference>
<dbReference type="Pfam" id="PF08783">
    <property type="entry name" value="DWNN"/>
    <property type="match status" value="1"/>
</dbReference>
<dbReference type="GO" id="GO:0006397">
    <property type="term" value="P:mRNA processing"/>
    <property type="evidence" value="ECO:0007669"/>
    <property type="project" value="InterPro"/>
</dbReference>
<dbReference type="GO" id="GO:0006511">
    <property type="term" value="P:ubiquitin-dependent protein catabolic process"/>
    <property type="evidence" value="ECO:0007669"/>
    <property type="project" value="TreeGrafter"/>
</dbReference>
<dbReference type="AlphaFoldDB" id="A0A4Z2B4C2"/>
<dbReference type="InterPro" id="IPR033489">
    <property type="entry name" value="RBBP6"/>
</dbReference>
<feature type="domain" description="DWNN" evidence="9">
    <location>
        <begin position="4"/>
        <end position="76"/>
    </location>
</feature>
<dbReference type="InterPro" id="IPR036875">
    <property type="entry name" value="Znf_CCHC_sf"/>
</dbReference>
<organism evidence="10 11">
    <name type="scientific">Takifugu bimaculatus</name>
    <dbReference type="NCBI Taxonomy" id="433685"/>
    <lineage>
        <taxon>Eukaryota</taxon>
        <taxon>Metazoa</taxon>
        <taxon>Chordata</taxon>
        <taxon>Craniata</taxon>
        <taxon>Vertebrata</taxon>
        <taxon>Euteleostomi</taxon>
        <taxon>Actinopterygii</taxon>
        <taxon>Neopterygii</taxon>
        <taxon>Teleostei</taxon>
        <taxon>Neoteleostei</taxon>
        <taxon>Acanthomorphata</taxon>
        <taxon>Eupercaria</taxon>
        <taxon>Tetraodontiformes</taxon>
        <taxon>Tetradontoidea</taxon>
        <taxon>Tetraodontidae</taxon>
        <taxon>Takifugu</taxon>
    </lineage>
</organism>
<feature type="domain" description="CCHC-type" evidence="8">
    <location>
        <begin position="161"/>
        <end position="175"/>
    </location>
</feature>
<dbReference type="GO" id="GO:0061630">
    <property type="term" value="F:ubiquitin protein ligase activity"/>
    <property type="evidence" value="ECO:0007669"/>
    <property type="project" value="InterPro"/>
</dbReference>
<keyword evidence="5" id="KW-0539">Nucleus</keyword>
<evidence type="ECO:0000256" key="4">
    <source>
        <dbReference type="ARBA" id="ARBA00022833"/>
    </source>
</evidence>
<dbReference type="Gene3D" id="4.10.60.10">
    <property type="entry name" value="Zinc finger, CCHC-type"/>
    <property type="match status" value="1"/>
</dbReference>
<dbReference type="PROSITE" id="PS50158">
    <property type="entry name" value="ZF_CCHC"/>
    <property type="match status" value="1"/>
</dbReference>
<dbReference type="InterPro" id="IPR001878">
    <property type="entry name" value="Znf_CCHC"/>
</dbReference>